<evidence type="ECO:0000313" key="1">
    <source>
        <dbReference type="EMBL" id="SMO79753.1"/>
    </source>
</evidence>
<gene>
    <name evidence="1" type="ORF">SAMN06264849_10849</name>
</gene>
<proteinExistence type="predicted"/>
<evidence type="ECO:0000313" key="2">
    <source>
        <dbReference type="Proteomes" id="UP000315636"/>
    </source>
</evidence>
<accession>A0A521E734</accession>
<keyword evidence="2" id="KW-1185">Reference proteome</keyword>
<reference evidence="1 2" key="1">
    <citation type="submission" date="2017-05" db="EMBL/GenBank/DDBJ databases">
        <authorList>
            <person name="Varghese N."/>
            <person name="Submissions S."/>
        </authorList>
    </citation>
    <scope>NUCLEOTIDE SEQUENCE [LARGE SCALE GENOMIC DNA]</scope>
    <source>
        <strain evidence="1 2">DSM 45474</strain>
    </source>
</reference>
<dbReference type="AlphaFoldDB" id="A0A521E734"/>
<dbReference type="Proteomes" id="UP000315636">
    <property type="component" value="Unassembled WGS sequence"/>
</dbReference>
<dbReference type="EMBL" id="FXTI01000008">
    <property type="protein sequence ID" value="SMO79753.1"/>
    <property type="molecule type" value="Genomic_DNA"/>
</dbReference>
<organism evidence="1 2">
    <name type="scientific">Melghirimyces algeriensis</name>
    <dbReference type="NCBI Taxonomy" id="910412"/>
    <lineage>
        <taxon>Bacteria</taxon>
        <taxon>Bacillati</taxon>
        <taxon>Bacillota</taxon>
        <taxon>Bacilli</taxon>
        <taxon>Bacillales</taxon>
        <taxon>Thermoactinomycetaceae</taxon>
        <taxon>Melghirimyces</taxon>
    </lineage>
</organism>
<name>A0A521E734_9BACL</name>
<protein>
    <submittedName>
        <fullName evidence="1">Uncharacterized protein</fullName>
    </submittedName>
</protein>
<sequence>MRLGVEIMIGSITSANFEEMIKNQIATLGGLLRSFLPVFMGITNSNSIPDEAMQEILLN</sequence>